<evidence type="ECO:0000313" key="2">
    <source>
        <dbReference type="EMBL" id="KAJ1209277.1"/>
    </source>
</evidence>
<evidence type="ECO:0000256" key="1">
    <source>
        <dbReference type="SAM" id="MobiDB-lite"/>
    </source>
</evidence>
<feature type="region of interest" description="Disordered" evidence="1">
    <location>
        <begin position="66"/>
        <end position="105"/>
    </location>
</feature>
<name>A0AAV7W919_PLEWA</name>
<evidence type="ECO:0000313" key="3">
    <source>
        <dbReference type="Proteomes" id="UP001066276"/>
    </source>
</evidence>
<feature type="compositionally biased region" description="Gly residues" evidence="1">
    <location>
        <begin position="74"/>
        <end position="84"/>
    </location>
</feature>
<comment type="caution">
    <text evidence="2">The sequence shown here is derived from an EMBL/GenBank/DDBJ whole genome shotgun (WGS) entry which is preliminary data.</text>
</comment>
<keyword evidence="3" id="KW-1185">Reference proteome</keyword>
<dbReference type="Proteomes" id="UP001066276">
    <property type="component" value="Chromosome 1_2"/>
</dbReference>
<sequence length="139" mass="15126">MQGPRIRADTKWRHPQAIRGAAGVDGPGRLAPGGVGQLMVVRGGPERQCDELGGCGARGRRRRRRCQCIPAPGPGGERGLGRGTPTGPRGRRGGQRVSWSQRPRHLGVGRIGLGLQPRMPVGAREHRWTRDPAGMWWRP</sequence>
<reference evidence="2" key="1">
    <citation type="journal article" date="2022" name="bioRxiv">
        <title>Sequencing and chromosome-scale assembly of the giantPleurodeles waltlgenome.</title>
        <authorList>
            <person name="Brown T."/>
            <person name="Elewa A."/>
            <person name="Iarovenko S."/>
            <person name="Subramanian E."/>
            <person name="Araus A.J."/>
            <person name="Petzold A."/>
            <person name="Susuki M."/>
            <person name="Suzuki K.-i.T."/>
            <person name="Hayashi T."/>
            <person name="Toyoda A."/>
            <person name="Oliveira C."/>
            <person name="Osipova E."/>
            <person name="Leigh N.D."/>
            <person name="Simon A."/>
            <person name="Yun M.H."/>
        </authorList>
    </citation>
    <scope>NUCLEOTIDE SEQUENCE</scope>
    <source>
        <strain evidence="2">20211129_DDA</strain>
        <tissue evidence="2">Liver</tissue>
    </source>
</reference>
<gene>
    <name evidence="2" type="ORF">NDU88_004655</name>
</gene>
<organism evidence="2 3">
    <name type="scientific">Pleurodeles waltl</name>
    <name type="common">Iberian ribbed newt</name>
    <dbReference type="NCBI Taxonomy" id="8319"/>
    <lineage>
        <taxon>Eukaryota</taxon>
        <taxon>Metazoa</taxon>
        <taxon>Chordata</taxon>
        <taxon>Craniata</taxon>
        <taxon>Vertebrata</taxon>
        <taxon>Euteleostomi</taxon>
        <taxon>Amphibia</taxon>
        <taxon>Batrachia</taxon>
        <taxon>Caudata</taxon>
        <taxon>Salamandroidea</taxon>
        <taxon>Salamandridae</taxon>
        <taxon>Pleurodelinae</taxon>
        <taxon>Pleurodeles</taxon>
    </lineage>
</organism>
<accession>A0AAV7W919</accession>
<proteinExistence type="predicted"/>
<dbReference type="EMBL" id="JANPWB010000002">
    <property type="protein sequence ID" value="KAJ1209277.1"/>
    <property type="molecule type" value="Genomic_DNA"/>
</dbReference>
<dbReference type="AlphaFoldDB" id="A0AAV7W919"/>
<protein>
    <submittedName>
        <fullName evidence="2">Uncharacterized protein</fullName>
    </submittedName>
</protein>